<dbReference type="Proteomes" id="UP001500253">
    <property type="component" value="Unassembled WGS sequence"/>
</dbReference>
<keyword evidence="2" id="KW-1185">Reference proteome</keyword>
<organism evidence="1 2">
    <name type="scientific">Streptomyces cuspidosporus</name>
    <dbReference type="NCBI Taxonomy" id="66882"/>
    <lineage>
        <taxon>Bacteria</taxon>
        <taxon>Bacillati</taxon>
        <taxon>Actinomycetota</taxon>
        <taxon>Actinomycetes</taxon>
        <taxon>Kitasatosporales</taxon>
        <taxon>Streptomycetaceae</taxon>
        <taxon>Streptomyces</taxon>
    </lineage>
</organism>
<name>A0ABN3FCB8_9ACTN</name>
<protein>
    <submittedName>
        <fullName evidence="1">Uncharacterized protein</fullName>
    </submittedName>
</protein>
<dbReference type="EMBL" id="BAAASD010000002">
    <property type="protein sequence ID" value="GAA2327139.1"/>
    <property type="molecule type" value="Genomic_DNA"/>
</dbReference>
<proteinExistence type="predicted"/>
<comment type="caution">
    <text evidence="1">The sequence shown here is derived from an EMBL/GenBank/DDBJ whole genome shotgun (WGS) entry which is preliminary data.</text>
</comment>
<sequence>MSLLHSGQNRTDLKAAQHWAVVAYLTSDGAGIEGLKLPRRAARKETPATSAC</sequence>
<evidence type="ECO:0000313" key="1">
    <source>
        <dbReference type="EMBL" id="GAA2327139.1"/>
    </source>
</evidence>
<accession>A0ABN3FCB8</accession>
<gene>
    <name evidence="1" type="ORF">GCM10010246_06160</name>
</gene>
<reference evidence="1 2" key="1">
    <citation type="journal article" date="2019" name="Int. J. Syst. Evol. Microbiol.">
        <title>The Global Catalogue of Microorganisms (GCM) 10K type strain sequencing project: providing services to taxonomists for standard genome sequencing and annotation.</title>
        <authorList>
            <consortium name="The Broad Institute Genomics Platform"/>
            <consortium name="The Broad Institute Genome Sequencing Center for Infectious Disease"/>
            <person name="Wu L."/>
            <person name="Ma J."/>
        </authorList>
    </citation>
    <scope>NUCLEOTIDE SEQUENCE [LARGE SCALE GENOMIC DNA]</scope>
    <source>
        <strain evidence="1 2">JCM 4316</strain>
    </source>
</reference>
<evidence type="ECO:0000313" key="2">
    <source>
        <dbReference type="Proteomes" id="UP001500253"/>
    </source>
</evidence>